<feature type="region of interest" description="Disordered" evidence="1">
    <location>
        <begin position="1"/>
        <end position="114"/>
    </location>
</feature>
<name>V9D4Y2_9EURO</name>
<feature type="region of interest" description="Disordered" evidence="1">
    <location>
        <begin position="153"/>
        <end position="295"/>
    </location>
</feature>
<dbReference type="GO" id="GO:0045046">
    <property type="term" value="P:protein import into peroxisome membrane"/>
    <property type="evidence" value="ECO:0007669"/>
    <property type="project" value="TreeGrafter"/>
</dbReference>
<dbReference type="PANTHER" id="PTHR12774:SF2">
    <property type="entry name" value="PEROXISOMAL BIOGENESIS FACTOR 19"/>
    <property type="match status" value="1"/>
</dbReference>
<dbReference type="InterPro" id="IPR038322">
    <property type="entry name" value="Pex19_C_sf"/>
</dbReference>
<feature type="compositionally biased region" description="Low complexity" evidence="1">
    <location>
        <begin position="78"/>
        <end position="90"/>
    </location>
</feature>
<dbReference type="PANTHER" id="PTHR12774">
    <property type="entry name" value="PEROXISOMAL BIOGENESIS FACTOR 19"/>
    <property type="match status" value="1"/>
</dbReference>
<dbReference type="Pfam" id="PF04614">
    <property type="entry name" value="Pex19"/>
    <property type="match status" value="1"/>
</dbReference>
<accession>V9D4Y2</accession>
<protein>
    <recommendedName>
        <fullName evidence="4">Peroxin-19</fullName>
    </recommendedName>
</protein>
<dbReference type="AlphaFoldDB" id="V9D4Y2"/>
<feature type="region of interest" description="Disordered" evidence="1">
    <location>
        <begin position="329"/>
        <end position="358"/>
    </location>
</feature>
<feature type="compositionally biased region" description="Basic and acidic residues" evidence="1">
    <location>
        <begin position="180"/>
        <end position="199"/>
    </location>
</feature>
<dbReference type="EMBL" id="KB822706">
    <property type="protein sequence ID" value="ETI21915.1"/>
    <property type="molecule type" value="Genomic_DNA"/>
</dbReference>
<dbReference type="InterPro" id="IPR006708">
    <property type="entry name" value="Pex19"/>
</dbReference>
<sequence length="440" mass="47161">MAERPDAKQSSTGTESKSAAAESQPQDLPGAAVEDDDSDPDFDDLDDVLDQFSEARATQQQQQQQQQLQQRSEPSEPTPSSSGPGRPGSEAALPPDIPLPSGPHENESEDAFMARLTAEMSSVMSKMSLDPAASAATPEDIAKMGRELEEFTQKMEAEGIQPEDLLKAILGEDAGSKVSDLAHDEHDRRESESKGDSKPALRSKASESTSPETSSRPAKEDRPASSSPSSSSKTAPKQPSTSFEDTIRRTMARMSESSAAATSATTTATQQKSEEDLLADLLRSLDSDSGDASEGDLSKMFLSMMEQLTNKEMLYEPMKELAQKFPDYLEANDPKVPKQKSKSGGSSKASKLSPADFDRFTRQHKIVGDIVAKFEEPSYSDEDPKCREFIWEKMQEMQAEGAPPEELVANPFPGVGMGGLLGGGSAGAGGEGPEEGCPTQ</sequence>
<feature type="compositionally biased region" description="Low complexity" evidence="1">
    <location>
        <begin position="342"/>
        <end position="354"/>
    </location>
</feature>
<feature type="compositionally biased region" description="Acidic residues" evidence="1">
    <location>
        <begin position="33"/>
        <end position="49"/>
    </location>
</feature>
<reference evidence="2 3" key="1">
    <citation type="submission" date="2013-03" db="EMBL/GenBank/DDBJ databases">
        <title>The Genome Sequence of Cladophialophora carrionii CBS 160.54.</title>
        <authorList>
            <consortium name="The Broad Institute Genomics Platform"/>
            <person name="Cuomo C."/>
            <person name="de Hoog S."/>
            <person name="Gorbushina A."/>
            <person name="Walker B."/>
            <person name="Young S.K."/>
            <person name="Zeng Q."/>
            <person name="Gargeya S."/>
            <person name="Fitzgerald M."/>
            <person name="Haas B."/>
            <person name="Abouelleil A."/>
            <person name="Allen A.W."/>
            <person name="Alvarado L."/>
            <person name="Arachchi H.M."/>
            <person name="Berlin A.M."/>
            <person name="Chapman S.B."/>
            <person name="Gainer-Dewar J."/>
            <person name="Goldberg J."/>
            <person name="Griggs A."/>
            <person name="Gujja S."/>
            <person name="Hansen M."/>
            <person name="Howarth C."/>
            <person name="Imamovic A."/>
            <person name="Ireland A."/>
            <person name="Larimer J."/>
            <person name="McCowan C."/>
            <person name="Murphy C."/>
            <person name="Pearson M."/>
            <person name="Poon T.W."/>
            <person name="Priest M."/>
            <person name="Roberts A."/>
            <person name="Saif S."/>
            <person name="Shea T."/>
            <person name="Sisk P."/>
            <person name="Sykes S."/>
            <person name="Wortman J."/>
            <person name="Nusbaum C."/>
            <person name="Birren B."/>
        </authorList>
    </citation>
    <scope>NUCLEOTIDE SEQUENCE [LARGE SCALE GENOMIC DNA]</scope>
    <source>
        <strain evidence="2 3">CBS 160.54</strain>
    </source>
</reference>
<feature type="compositionally biased region" description="Low complexity" evidence="1">
    <location>
        <begin position="252"/>
        <end position="269"/>
    </location>
</feature>
<feature type="compositionally biased region" description="Low complexity" evidence="1">
    <location>
        <begin position="50"/>
        <end position="72"/>
    </location>
</feature>
<feature type="compositionally biased region" description="Low complexity" evidence="1">
    <location>
        <begin position="224"/>
        <end position="242"/>
    </location>
</feature>
<dbReference type="GO" id="GO:0033328">
    <property type="term" value="F:peroxisome membrane targeting sequence binding"/>
    <property type="evidence" value="ECO:0007669"/>
    <property type="project" value="TreeGrafter"/>
</dbReference>
<evidence type="ECO:0000313" key="2">
    <source>
        <dbReference type="EMBL" id="ETI21915.1"/>
    </source>
</evidence>
<evidence type="ECO:0000313" key="3">
    <source>
        <dbReference type="Proteomes" id="UP000030678"/>
    </source>
</evidence>
<feature type="region of interest" description="Disordered" evidence="1">
    <location>
        <begin position="419"/>
        <end position="440"/>
    </location>
</feature>
<evidence type="ECO:0000256" key="1">
    <source>
        <dbReference type="SAM" id="MobiDB-lite"/>
    </source>
</evidence>
<dbReference type="HOGENOM" id="CLU_043063_2_1_1"/>
<dbReference type="GeneID" id="19984478"/>
<dbReference type="VEuPathDB" id="FungiDB:G647_05985"/>
<feature type="compositionally biased region" description="Low complexity" evidence="1">
    <location>
        <begin position="206"/>
        <end position="216"/>
    </location>
</feature>
<proteinExistence type="predicted"/>
<organism evidence="2 3">
    <name type="scientific">Cladophialophora carrionii CBS 160.54</name>
    <dbReference type="NCBI Taxonomy" id="1279043"/>
    <lineage>
        <taxon>Eukaryota</taxon>
        <taxon>Fungi</taxon>
        <taxon>Dikarya</taxon>
        <taxon>Ascomycota</taxon>
        <taxon>Pezizomycotina</taxon>
        <taxon>Eurotiomycetes</taxon>
        <taxon>Chaetothyriomycetidae</taxon>
        <taxon>Chaetothyriales</taxon>
        <taxon>Herpotrichiellaceae</taxon>
        <taxon>Cladophialophora</taxon>
    </lineage>
</organism>
<dbReference type="GO" id="GO:0005778">
    <property type="term" value="C:peroxisomal membrane"/>
    <property type="evidence" value="ECO:0007669"/>
    <property type="project" value="TreeGrafter"/>
</dbReference>
<evidence type="ECO:0008006" key="4">
    <source>
        <dbReference type="Google" id="ProtNLM"/>
    </source>
</evidence>
<feature type="compositionally biased region" description="Polar residues" evidence="1">
    <location>
        <begin position="8"/>
        <end position="26"/>
    </location>
</feature>
<gene>
    <name evidence="2" type="ORF">G647_05985</name>
</gene>
<feature type="compositionally biased region" description="Gly residues" evidence="1">
    <location>
        <begin position="419"/>
        <end position="431"/>
    </location>
</feature>
<dbReference type="Gene3D" id="1.20.120.900">
    <property type="entry name" value="Pex19, mPTS binding domain"/>
    <property type="match status" value="1"/>
</dbReference>
<dbReference type="OrthoDB" id="21292at2759"/>
<dbReference type="RefSeq" id="XP_008728532.1">
    <property type="nucleotide sequence ID" value="XM_008730310.1"/>
</dbReference>
<dbReference type="Proteomes" id="UP000030678">
    <property type="component" value="Unassembled WGS sequence"/>
</dbReference>